<name>A0ABU6KHQ2_9BACI</name>
<evidence type="ECO:0000256" key="4">
    <source>
        <dbReference type="SAM" id="Coils"/>
    </source>
</evidence>
<dbReference type="Pfam" id="PF13558">
    <property type="entry name" value="SbcC_Walker_B"/>
    <property type="match status" value="1"/>
</dbReference>
<feature type="coiled-coil region" evidence="4">
    <location>
        <begin position="594"/>
        <end position="736"/>
    </location>
</feature>
<dbReference type="SUPFAM" id="SSF52540">
    <property type="entry name" value="P-loop containing nucleoside triphosphate hydrolases"/>
    <property type="match status" value="1"/>
</dbReference>
<organism evidence="6 7">
    <name type="scientific">Virgibacillus tibetensis</name>
    <dbReference type="NCBI Taxonomy" id="3042313"/>
    <lineage>
        <taxon>Bacteria</taxon>
        <taxon>Bacillati</taxon>
        <taxon>Bacillota</taxon>
        <taxon>Bacilli</taxon>
        <taxon>Bacillales</taxon>
        <taxon>Bacillaceae</taxon>
        <taxon>Virgibacillus</taxon>
    </lineage>
</organism>
<evidence type="ECO:0000313" key="7">
    <source>
        <dbReference type="Proteomes" id="UP001335737"/>
    </source>
</evidence>
<dbReference type="InterPro" id="IPR027417">
    <property type="entry name" value="P-loop_NTPase"/>
</dbReference>
<evidence type="ECO:0000259" key="5">
    <source>
        <dbReference type="Pfam" id="PF13476"/>
    </source>
</evidence>
<dbReference type="PANTHER" id="PTHR32114:SF2">
    <property type="entry name" value="ABC TRANSPORTER ABCH.3"/>
    <property type="match status" value="1"/>
</dbReference>
<evidence type="ECO:0000256" key="1">
    <source>
        <dbReference type="ARBA" id="ARBA00006930"/>
    </source>
</evidence>
<proteinExistence type="inferred from homology"/>
<accession>A0ABU6KHQ2</accession>
<dbReference type="EMBL" id="JARZFX010000008">
    <property type="protein sequence ID" value="MEC5424843.1"/>
    <property type="molecule type" value="Genomic_DNA"/>
</dbReference>
<dbReference type="InterPro" id="IPR038729">
    <property type="entry name" value="Rad50/SbcC_AAA"/>
</dbReference>
<comment type="caution">
    <text evidence="6">The sequence shown here is derived from an EMBL/GenBank/DDBJ whole genome shotgun (WGS) entry which is preliminary data.</text>
</comment>
<dbReference type="Pfam" id="PF13476">
    <property type="entry name" value="AAA_23"/>
    <property type="match status" value="1"/>
</dbReference>
<dbReference type="RefSeq" id="WP_327608399.1">
    <property type="nucleotide sequence ID" value="NZ_JARZFX010000008.1"/>
</dbReference>
<evidence type="ECO:0000256" key="2">
    <source>
        <dbReference type="ARBA" id="ARBA00011322"/>
    </source>
</evidence>
<sequence length="1030" mass="119009">MRPLKLTMAAFGPYKGTESVDFTELEQNNLFVISGNTGSGKTTIFDGICFALYGSASGTDREDSKMLRSDFADDNTHTSIELEFELNGRFYRILRQLGHVKQGNKSKTGERYEFFEKVEGKEIPCVDRQMVSEIDRKVESLIGLTQDQFKQIVMLPQGEFRKLLTSQTENKEAILRRLFKTENYSYINELLKNKRNKVDQEFKQVQQKRDHFIQSITTALPSREESPLFEVLSEEYYNVNQVVAALDEEAAFYEKQLIIDKQNYNEAYKAHDKMQTEFHQAKTLNDRFTDLDQKEKQLKELDVQVPTYAKKEKKLEEAERASHIEVYEKQAVEWRKEEKQKGIALERSEAADKIAGDRLKQAQLIYKQEESKKGQREEVGKRFDRLKDILPTVKELDERKIHLRQLENNGKKAAEELKKVKMHYTEKNESVEKYEKKINTMDQAVSQLPEKQLMLTEMREQVKVLMDFTKLKKQQVDLDKDLQTKEAAFVKAQAVYRDSEEAWLSNQASILAGHLHDGEACPVCGSLEHPDKATNQEEMVTREQLDALKKKLDEKDSHYRDAIAKQKSEAFKLEEKEGELATYKVQAEDAPAVEKQLVEKGKQLNIEVEALKKQLDELKTNKEIYIKAKEERKQLEAKKEKLEKSYQDQRSAYQTAKAVYDERLRNIPEEVRTLSSLEKELSEAEAQVNKLEKAWDDAQKKLQSVKEEKTKTTSDLTHTKKQLEETKEKRVKAEKQFTTELKNASFDSEEIYHQAKMVEADRQEWKESIRLFNENLSMKKQQVKDLNEALKDMTRVDLTVLEQKLSELKAGYESALKTLNLSKEYQRGASELKASILKANEQVIESEKELATITDLYDVLRGQNNQKISFERYLQIEYLERIIEAANGRLKRLSNGQFYLIRSDRQESHGKQSGLALDVYDGYTGQTRDVKTLSGGEKFNASLCLALGMSDVIQSFQGNISINTMFIDEGFGSLDEEALNKSIETLIDIQQSGRMIGVISHVQELKAMFPAILEVSKTMEGYSRTKFVVK</sequence>
<dbReference type="PANTHER" id="PTHR32114">
    <property type="entry name" value="ABC TRANSPORTER ABCH.3"/>
    <property type="match status" value="1"/>
</dbReference>
<evidence type="ECO:0000313" key="6">
    <source>
        <dbReference type="EMBL" id="MEC5424843.1"/>
    </source>
</evidence>
<feature type="coiled-coil region" evidence="4">
    <location>
        <begin position="396"/>
        <end position="444"/>
    </location>
</feature>
<feature type="coiled-coil region" evidence="4">
    <location>
        <begin position="769"/>
        <end position="796"/>
    </location>
</feature>
<gene>
    <name evidence="6" type="ORF">QGM71_15260</name>
</gene>
<comment type="similarity">
    <text evidence="1">Belongs to the SMC family. SbcC subfamily.</text>
</comment>
<feature type="domain" description="Rad50/SbcC-type AAA" evidence="5">
    <location>
        <begin position="5"/>
        <end position="214"/>
    </location>
</feature>
<protein>
    <recommendedName>
        <fullName evidence="3">Nuclease SbcCD subunit C</fullName>
    </recommendedName>
</protein>
<dbReference type="Proteomes" id="UP001335737">
    <property type="component" value="Unassembled WGS sequence"/>
</dbReference>
<comment type="subunit">
    <text evidence="2">Heterodimer of SbcC and SbcD.</text>
</comment>
<dbReference type="Gene3D" id="3.40.50.300">
    <property type="entry name" value="P-loop containing nucleotide triphosphate hydrolases"/>
    <property type="match status" value="2"/>
</dbReference>
<reference evidence="6 7" key="1">
    <citation type="journal article" date="2024" name="Int. J. Syst. Evol. Microbiol.">
        <title>Virgibacillus tibetensis sp. nov., isolated from salt lake on the Tibetan Plateau of China.</title>
        <authorList>
            <person name="Phurbu D."/>
            <person name="Liu Z.-X."/>
            <person name="Wang R."/>
            <person name="Zheng Y.-Y."/>
            <person name="Liu H.-C."/>
            <person name="Zhou Y.-G."/>
            <person name="Yu Y.-J."/>
            <person name="Li A.-H."/>
        </authorList>
    </citation>
    <scope>NUCLEOTIDE SEQUENCE [LARGE SCALE GENOMIC DNA]</scope>
    <source>
        <strain evidence="6 7">C22-A2</strain>
    </source>
</reference>
<evidence type="ECO:0000256" key="3">
    <source>
        <dbReference type="ARBA" id="ARBA00013368"/>
    </source>
</evidence>
<keyword evidence="7" id="KW-1185">Reference proteome</keyword>
<keyword evidence="4" id="KW-0175">Coiled coil</keyword>